<proteinExistence type="predicted"/>
<reference evidence="1" key="1">
    <citation type="journal article" date="2021" name="New Phytol.">
        <title>Evolutionary innovations through gain and loss of genes in the ectomycorrhizal Boletales.</title>
        <authorList>
            <person name="Wu G."/>
            <person name="Miyauchi S."/>
            <person name="Morin E."/>
            <person name="Kuo A."/>
            <person name="Drula E."/>
            <person name="Varga T."/>
            <person name="Kohler A."/>
            <person name="Feng B."/>
            <person name="Cao Y."/>
            <person name="Lipzen A."/>
            <person name="Daum C."/>
            <person name="Hundley H."/>
            <person name="Pangilinan J."/>
            <person name="Johnson J."/>
            <person name="Barry K."/>
            <person name="LaButti K."/>
            <person name="Ng V."/>
            <person name="Ahrendt S."/>
            <person name="Min B."/>
            <person name="Choi I.G."/>
            <person name="Park H."/>
            <person name="Plett J.M."/>
            <person name="Magnuson J."/>
            <person name="Spatafora J.W."/>
            <person name="Nagy L.G."/>
            <person name="Henrissat B."/>
            <person name="Grigoriev I.V."/>
            <person name="Yang Z.L."/>
            <person name="Xu J."/>
            <person name="Martin F.M."/>
        </authorList>
    </citation>
    <scope>NUCLEOTIDE SEQUENCE</scope>
    <source>
        <strain evidence="1">ATCC 28755</strain>
    </source>
</reference>
<evidence type="ECO:0000313" key="2">
    <source>
        <dbReference type="Proteomes" id="UP000790377"/>
    </source>
</evidence>
<protein>
    <submittedName>
        <fullName evidence="1">Uncharacterized protein</fullName>
    </submittedName>
</protein>
<dbReference type="Proteomes" id="UP000790377">
    <property type="component" value="Unassembled WGS sequence"/>
</dbReference>
<sequence length="240" mass="26753">MLRTHSSVVSGSVALHYFDPSERWRPDDMDIYVPAGRRKRVLLFLETAGYYTVDRGRAIKPDYGDNCGVISVTTVCNGDKTIDVISSCSHISIAPIVRFHLSAVMNFLSADGFFCAYPSLTAERRAICNSTPFGHGQPSPSTVHAYVKYAHRGYTLRRSPLEFDNSDHICRRNMLCPLMVRNTFDAGCMVVYFRAGLTAVRQAAGVDIVKYLVVWQMGDKDCKTGERYGSTHAFAFVKVA</sequence>
<keyword evidence="2" id="KW-1185">Reference proteome</keyword>
<accession>A0ACB7ZXQ1</accession>
<name>A0ACB7ZXQ1_9AGAM</name>
<comment type="caution">
    <text evidence="1">The sequence shown here is derived from an EMBL/GenBank/DDBJ whole genome shotgun (WGS) entry which is preliminary data.</text>
</comment>
<organism evidence="1 2">
    <name type="scientific">Hygrophoropsis aurantiaca</name>
    <dbReference type="NCBI Taxonomy" id="72124"/>
    <lineage>
        <taxon>Eukaryota</taxon>
        <taxon>Fungi</taxon>
        <taxon>Dikarya</taxon>
        <taxon>Basidiomycota</taxon>
        <taxon>Agaricomycotina</taxon>
        <taxon>Agaricomycetes</taxon>
        <taxon>Agaricomycetidae</taxon>
        <taxon>Boletales</taxon>
        <taxon>Coniophorineae</taxon>
        <taxon>Hygrophoropsidaceae</taxon>
        <taxon>Hygrophoropsis</taxon>
    </lineage>
</organism>
<dbReference type="EMBL" id="MU268148">
    <property type="protein sequence ID" value="KAH7905652.1"/>
    <property type="molecule type" value="Genomic_DNA"/>
</dbReference>
<evidence type="ECO:0000313" key="1">
    <source>
        <dbReference type="EMBL" id="KAH7905652.1"/>
    </source>
</evidence>
<gene>
    <name evidence="1" type="ORF">BJ138DRAFT_1017424</name>
</gene>